<dbReference type="PANTHER" id="PTHR30537:SF26">
    <property type="entry name" value="GLYCINE CLEAVAGE SYSTEM TRANSCRIPTIONAL ACTIVATOR"/>
    <property type="match status" value="1"/>
</dbReference>
<comment type="caution">
    <text evidence="6">The sequence shown here is derived from an EMBL/GenBank/DDBJ whole genome shotgun (WGS) entry which is preliminary data.</text>
</comment>
<dbReference type="GO" id="GO:0043565">
    <property type="term" value="F:sequence-specific DNA binding"/>
    <property type="evidence" value="ECO:0007669"/>
    <property type="project" value="TreeGrafter"/>
</dbReference>
<dbReference type="InterPro" id="IPR036390">
    <property type="entry name" value="WH_DNA-bd_sf"/>
</dbReference>
<proteinExistence type="inferred from homology"/>
<dbReference type="PANTHER" id="PTHR30537">
    <property type="entry name" value="HTH-TYPE TRANSCRIPTIONAL REGULATOR"/>
    <property type="match status" value="1"/>
</dbReference>
<dbReference type="SUPFAM" id="SSF46785">
    <property type="entry name" value="Winged helix' DNA-binding domain"/>
    <property type="match status" value="1"/>
</dbReference>
<reference evidence="6" key="1">
    <citation type="submission" date="2021-01" db="EMBL/GenBank/DDBJ databases">
        <title>Diatom-associated Roseobacters Show Island Model of Population Structure.</title>
        <authorList>
            <person name="Qu L."/>
            <person name="Feng X."/>
            <person name="Chen Y."/>
            <person name="Li L."/>
            <person name="Wang X."/>
            <person name="Hu Z."/>
            <person name="Wang H."/>
            <person name="Luo H."/>
        </authorList>
    </citation>
    <scope>NUCLEOTIDE SEQUENCE</scope>
    <source>
        <strain evidence="6">SM26-45</strain>
    </source>
</reference>
<name>A0A9Q2NR51_9RHOB</name>
<protein>
    <submittedName>
        <fullName evidence="6">LysR family transcriptional regulator</fullName>
    </submittedName>
</protein>
<evidence type="ECO:0000256" key="4">
    <source>
        <dbReference type="ARBA" id="ARBA00023163"/>
    </source>
</evidence>
<dbReference type="PROSITE" id="PS50931">
    <property type="entry name" value="HTH_LYSR"/>
    <property type="match status" value="1"/>
</dbReference>
<keyword evidence="4" id="KW-0804">Transcription</keyword>
<dbReference type="InterPro" id="IPR005119">
    <property type="entry name" value="LysR_subst-bd"/>
</dbReference>
<comment type="similarity">
    <text evidence="1">Belongs to the LysR transcriptional regulatory family.</text>
</comment>
<dbReference type="Pfam" id="PF03466">
    <property type="entry name" value="LysR_substrate"/>
    <property type="match status" value="1"/>
</dbReference>
<feature type="domain" description="HTH lysR-type" evidence="5">
    <location>
        <begin position="10"/>
        <end position="67"/>
    </location>
</feature>
<dbReference type="AlphaFoldDB" id="A0A9Q2NR51"/>
<evidence type="ECO:0000256" key="3">
    <source>
        <dbReference type="ARBA" id="ARBA00023125"/>
    </source>
</evidence>
<dbReference type="InterPro" id="IPR058163">
    <property type="entry name" value="LysR-type_TF_proteobact-type"/>
</dbReference>
<dbReference type="FunFam" id="1.10.10.10:FF:000001">
    <property type="entry name" value="LysR family transcriptional regulator"/>
    <property type="match status" value="1"/>
</dbReference>
<dbReference type="GO" id="GO:0006351">
    <property type="term" value="P:DNA-templated transcription"/>
    <property type="evidence" value="ECO:0007669"/>
    <property type="project" value="TreeGrafter"/>
</dbReference>
<dbReference type="EMBL" id="JAFBWN010000040">
    <property type="protein sequence ID" value="MBM2357482.1"/>
    <property type="molecule type" value="Genomic_DNA"/>
</dbReference>
<dbReference type="Pfam" id="PF00126">
    <property type="entry name" value="HTH_1"/>
    <property type="match status" value="1"/>
</dbReference>
<dbReference type="Proteomes" id="UP000809337">
    <property type="component" value="Unassembled WGS sequence"/>
</dbReference>
<evidence type="ECO:0000313" key="7">
    <source>
        <dbReference type="Proteomes" id="UP000809337"/>
    </source>
</evidence>
<keyword evidence="3" id="KW-0238">DNA-binding</keyword>
<sequence>MATQSRRDLPDMRLLQTFESAARHGNFTRAGDELALTQSAVSRQVRDLETQIGHALFERNRGRVITTPRGEAFLQEVTQLLRMAEVTMRHAKAAEGGHKLLTINALPTFALRWLAPRLAGYLDKDPNTTFDITTRKGVFDLASEQCDLSIHFGDPHWPSARCIYLCSEIVVPVAGGALLRQPVSRPQDLVTAPKLVLSERAHLWSEWFDRCGVSTPLKHLVHSFDQFTLTIEAAKSGLGYALLPRYLIEKELAAGDLGVVLDAPHATQKAYYLVIPEGREEKVKLFCDWLLEQVKFRPLAKTAQAGSASPF</sequence>
<organism evidence="6 7">
    <name type="scientific">Pseudosulfitobacter pseudonitzschiae</name>
    <dbReference type="NCBI Taxonomy" id="1402135"/>
    <lineage>
        <taxon>Bacteria</taxon>
        <taxon>Pseudomonadati</taxon>
        <taxon>Pseudomonadota</taxon>
        <taxon>Alphaproteobacteria</taxon>
        <taxon>Rhodobacterales</taxon>
        <taxon>Roseobacteraceae</taxon>
        <taxon>Pseudosulfitobacter</taxon>
    </lineage>
</organism>
<dbReference type="PRINTS" id="PR00039">
    <property type="entry name" value="HTHLYSR"/>
</dbReference>
<evidence type="ECO:0000256" key="1">
    <source>
        <dbReference type="ARBA" id="ARBA00009437"/>
    </source>
</evidence>
<dbReference type="InterPro" id="IPR000847">
    <property type="entry name" value="LysR_HTH_N"/>
</dbReference>
<accession>A0A9Q2NR51</accession>
<dbReference type="InterPro" id="IPR036388">
    <property type="entry name" value="WH-like_DNA-bd_sf"/>
</dbReference>
<keyword evidence="2" id="KW-0805">Transcription regulation</keyword>
<evidence type="ECO:0000259" key="5">
    <source>
        <dbReference type="PROSITE" id="PS50931"/>
    </source>
</evidence>
<dbReference type="Gene3D" id="3.40.190.10">
    <property type="entry name" value="Periplasmic binding protein-like II"/>
    <property type="match status" value="2"/>
</dbReference>
<gene>
    <name evidence="6" type="ORF">JQX14_23305</name>
</gene>
<dbReference type="Gene3D" id="1.10.10.10">
    <property type="entry name" value="Winged helix-like DNA-binding domain superfamily/Winged helix DNA-binding domain"/>
    <property type="match status" value="1"/>
</dbReference>
<dbReference type="SUPFAM" id="SSF53850">
    <property type="entry name" value="Periplasmic binding protein-like II"/>
    <property type="match status" value="1"/>
</dbReference>
<evidence type="ECO:0000256" key="2">
    <source>
        <dbReference type="ARBA" id="ARBA00023015"/>
    </source>
</evidence>
<dbReference type="GO" id="GO:0003700">
    <property type="term" value="F:DNA-binding transcription factor activity"/>
    <property type="evidence" value="ECO:0007669"/>
    <property type="project" value="InterPro"/>
</dbReference>
<evidence type="ECO:0000313" key="6">
    <source>
        <dbReference type="EMBL" id="MBM2357482.1"/>
    </source>
</evidence>